<dbReference type="PIRSF" id="PIRSF000137">
    <property type="entry name" value="Alcohol_oxidase"/>
    <property type="match status" value="1"/>
</dbReference>
<evidence type="ECO:0000313" key="3">
    <source>
        <dbReference type="EMBL" id="MFA0792006.1"/>
    </source>
</evidence>
<dbReference type="InterPro" id="IPR036188">
    <property type="entry name" value="FAD/NAD-bd_sf"/>
</dbReference>
<name>A0ABV4NRG1_9GAMM</name>
<proteinExistence type="inferred from homology"/>
<dbReference type="Proteomes" id="UP001569414">
    <property type="component" value="Unassembled WGS sequence"/>
</dbReference>
<feature type="domain" description="Glucose-methanol-choline oxidoreductase N-terminal" evidence="2">
    <location>
        <begin position="357"/>
        <end position="371"/>
    </location>
</feature>
<dbReference type="SUPFAM" id="SSF54373">
    <property type="entry name" value="FAD-linked reductases, C-terminal domain"/>
    <property type="match status" value="1"/>
</dbReference>
<comment type="caution">
    <text evidence="3">The sequence shown here is derived from an EMBL/GenBank/DDBJ whole genome shotgun (WGS) entry which is preliminary data.</text>
</comment>
<dbReference type="InterPro" id="IPR007867">
    <property type="entry name" value="GMC_OxRtase_C"/>
</dbReference>
<evidence type="ECO:0000259" key="2">
    <source>
        <dbReference type="PROSITE" id="PS00624"/>
    </source>
</evidence>
<accession>A0ABV4NRG1</accession>
<protein>
    <submittedName>
        <fullName evidence="3">GMC family oxidoreductase</fullName>
    </submittedName>
</protein>
<dbReference type="PROSITE" id="PS00624">
    <property type="entry name" value="GMC_OXRED_2"/>
    <property type="match status" value="1"/>
</dbReference>
<dbReference type="RefSeq" id="WP_371844428.1">
    <property type="nucleotide sequence ID" value="NZ_JBGMEL010000017.1"/>
</dbReference>
<dbReference type="InterPro" id="IPR012132">
    <property type="entry name" value="GMC_OxRdtase"/>
</dbReference>
<dbReference type="Gene3D" id="3.30.560.10">
    <property type="entry name" value="Glucose Oxidase, domain 3"/>
    <property type="match status" value="1"/>
</dbReference>
<dbReference type="Pfam" id="PF05199">
    <property type="entry name" value="GMC_oxred_C"/>
    <property type="match status" value="1"/>
</dbReference>
<comment type="similarity">
    <text evidence="1">Belongs to the GMC oxidoreductase family.</text>
</comment>
<dbReference type="Gene3D" id="3.50.50.60">
    <property type="entry name" value="FAD/NAD(P)-binding domain"/>
    <property type="match status" value="1"/>
</dbReference>
<evidence type="ECO:0000313" key="4">
    <source>
        <dbReference type="Proteomes" id="UP001569414"/>
    </source>
</evidence>
<dbReference type="InterPro" id="IPR000172">
    <property type="entry name" value="GMC_OxRdtase_N"/>
</dbReference>
<dbReference type="PANTHER" id="PTHR11552">
    <property type="entry name" value="GLUCOSE-METHANOL-CHOLINE GMC OXIDOREDUCTASE"/>
    <property type="match status" value="1"/>
</dbReference>
<dbReference type="SUPFAM" id="SSF51905">
    <property type="entry name" value="FAD/NAD(P)-binding domain"/>
    <property type="match status" value="1"/>
</dbReference>
<dbReference type="PROSITE" id="PS51318">
    <property type="entry name" value="TAT"/>
    <property type="match status" value="1"/>
</dbReference>
<dbReference type="PANTHER" id="PTHR11552:SF213">
    <property type="entry name" value="DEHYDROGENASE, PUTATIVE-RELATED"/>
    <property type="match status" value="1"/>
</dbReference>
<evidence type="ECO:0000256" key="1">
    <source>
        <dbReference type="ARBA" id="ARBA00010790"/>
    </source>
</evidence>
<gene>
    <name evidence="3" type="ORF">ACCI51_15765</name>
</gene>
<dbReference type="EMBL" id="JBGMEL010000017">
    <property type="protein sequence ID" value="MFA0792006.1"/>
    <property type="molecule type" value="Genomic_DNA"/>
</dbReference>
<keyword evidence="4" id="KW-1185">Reference proteome</keyword>
<reference evidence="3 4" key="1">
    <citation type="submission" date="2024-08" db="EMBL/GenBank/DDBJ databases">
        <authorList>
            <person name="Ishaq N."/>
        </authorList>
    </citation>
    <scope>NUCLEOTIDE SEQUENCE [LARGE SCALE GENOMIC DNA]</scope>
    <source>
        <strain evidence="3 4">JCM 30400</strain>
    </source>
</reference>
<dbReference type="InterPro" id="IPR006311">
    <property type="entry name" value="TAT_signal"/>
</dbReference>
<dbReference type="Pfam" id="PF00732">
    <property type="entry name" value="GMC_oxred_N"/>
    <property type="match status" value="1"/>
</dbReference>
<organism evidence="3 4">
    <name type="scientific">Microbulbifer echini</name>
    <dbReference type="NCBI Taxonomy" id="1529067"/>
    <lineage>
        <taxon>Bacteria</taxon>
        <taxon>Pseudomonadati</taxon>
        <taxon>Pseudomonadota</taxon>
        <taxon>Gammaproteobacteria</taxon>
        <taxon>Cellvibrionales</taxon>
        <taxon>Microbulbiferaceae</taxon>
        <taxon>Microbulbifer</taxon>
    </lineage>
</organism>
<sequence>MDSKKTPDKKNCEEGVTRRTFTKRALQVGLAAGAATTGLSAAVSGSANEFHDVYDYVIVGSGAGGGPLAANLARAGFSVLVLEAGANDSSDDTHNIPAWHPFASEDRKLSWDFFVKHYADLNQQKLDSKYVAGKGILYPRAATIGGCTTHHALITVYPHNNDFDRIAESTGDSSWESWNMRRYFQRIERCEYVSRPIFSNPSRHGFDGWLPTNRGNPALLLEDPTILKIVKASLAKYGLEGAIEQIIKGKLNLDINHWDVASGQEGPFITPMAADSRSRRSGVREHLLDTQAIYPSLLHIRTNALATRVLFEGNTAVGVEFLDGASLYKADPYYDEGGSAGTLRQVRANREVILSGGAFNSPQLLKLSGVGPAHELRDHGIDPIVDLPGVGENLQDRYEVGVVSEMTEDLALLKDCTWGEEGDPCLNRYRYGWLNKGPYSGNGPVLSLVKRSKPDLEDPDLFIFGVPSDFHGYFPGYSEALRNYKDRFSWIVLKGHTNNTAGRVTLRSSDPRDTPDINFHYFGEGNDTSGDDLQAVIEGVKISRDIMSGPVVSERVSREVLPGAGVQSNQQIGDFVKNQSWGHHASCSNKMGPASDPMAVVDSKFRVHGTNNLRVVDASVFPRIPGFFIVVPVYMISEKASDDIIATATSQSV</sequence>